<dbReference type="EMBL" id="JANPWB010000011">
    <property type="protein sequence ID" value="KAJ1127257.1"/>
    <property type="molecule type" value="Genomic_DNA"/>
</dbReference>
<gene>
    <name evidence="2" type="ORF">NDU88_005660</name>
</gene>
<organism evidence="2 3">
    <name type="scientific">Pleurodeles waltl</name>
    <name type="common">Iberian ribbed newt</name>
    <dbReference type="NCBI Taxonomy" id="8319"/>
    <lineage>
        <taxon>Eukaryota</taxon>
        <taxon>Metazoa</taxon>
        <taxon>Chordata</taxon>
        <taxon>Craniata</taxon>
        <taxon>Vertebrata</taxon>
        <taxon>Euteleostomi</taxon>
        <taxon>Amphibia</taxon>
        <taxon>Batrachia</taxon>
        <taxon>Caudata</taxon>
        <taxon>Salamandroidea</taxon>
        <taxon>Salamandridae</taxon>
        <taxon>Pleurodelinae</taxon>
        <taxon>Pleurodeles</taxon>
    </lineage>
</organism>
<reference evidence="2" key="1">
    <citation type="journal article" date="2022" name="bioRxiv">
        <title>Sequencing and chromosome-scale assembly of the giantPleurodeles waltlgenome.</title>
        <authorList>
            <person name="Brown T."/>
            <person name="Elewa A."/>
            <person name="Iarovenko S."/>
            <person name="Subramanian E."/>
            <person name="Araus A.J."/>
            <person name="Petzold A."/>
            <person name="Susuki M."/>
            <person name="Suzuki K.-i.T."/>
            <person name="Hayashi T."/>
            <person name="Toyoda A."/>
            <person name="Oliveira C."/>
            <person name="Osipova E."/>
            <person name="Leigh N.D."/>
            <person name="Simon A."/>
            <person name="Yun M.H."/>
        </authorList>
    </citation>
    <scope>NUCLEOTIDE SEQUENCE</scope>
    <source>
        <strain evidence="2">20211129_DDA</strain>
        <tissue evidence="2">Liver</tissue>
    </source>
</reference>
<feature type="compositionally biased region" description="Polar residues" evidence="1">
    <location>
        <begin position="64"/>
        <end position="77"/>
    </location>
</feature>
<dbReference type="Proteomes" id="UP001066276">
    <property type="component" value="Chromosome 7"/>
</dbReference>
<sequence>MPSSVRCECDTYISPEDQEPADYVSSSKSEGQLVVSGEEPFLIQNDMSTAAIAEEEEGIAGPSMENSQKSSKPLFSL</sequence>
<evidence type="ECO:0000313" key="3">
    <source>
        <dbReference type="Proteomes" id="UP001066276"/>
    </source>
</evidence>
<evidence type="ECO:0000256" key="1">
    <source>
        <dbReference type="SAM" id="MobiDB-lite"/>
    </source>
</evidence>
<comment type="caution">
    <text evidence="2">The sequence shown here is derived from an EMBL/GenBank/DDBJ whole genome shotgun (WGS) entry which is preliminary data.</text>
</comment>
<keyword evidence="3" id="KW-1185">Reference proteome</keyword>
<accession>A0AAV7PG29</accession>
<name>A0AAV7PG29_PLEWA</name>
<proteinExistence type="predicted"/>
<protein>
    <submittedName>
        <fullName evidence="2">Uncharacterized protein</fullName>
    </submittedName>
</protein>
<evidence type="ECO:0000313" key="2">
    <source>
        <dbReference type="EMBL" id="KAJ1127257.1"/>
    </source>
</evidence>
<dbReference type="AlphaFoldDB" id="A0AAV7PG29"/>
<feature type="region of interest" description="Disordered" evidence="1">
    <location>
        <begin position="58"/>
        <end position="77"/>
    </location>
</feature>